<comment type="caution">
    <text evidence="3">The sequence shown here is derived from an EMBL/GenBank/DDBJ whole genome shotgun (WGS) entry which is preliminary data.</text>
</comment>
<dbReference type="HOGENOM" id="CLU_2121551_0_0_1"/>
<feature type="coiled-coil region" evidence="1">
    <location>
        <begin position="33"/>
        <end position="60"/>
    </location>
</feature>
<evidence type="ECO:0000313" key="4">
    <source>
        <dbReference type="Proteomes" id="UP000007129"/>
    </source>
</evidence>
<sequence length="114" mass="13063">MAKKGYAKIAALMAWNPEAAMVRQLSELTLQNILYLQAEIVGLEQDFRKLEAQNDASDDEDRAAFSLDWYALGNTEEGDERYTGCEDLGKLNKQWRLALRIREGLKGYRKHLLV</sequence>
<name>K2S5K4_MACPH</name>
<dbReference type="Proteomes" id="UP000007129">
    <property type="component" value="Unassembled WGS sequence"/>
</dbReference>
<dbReference type="PANTHER" id="PTHR34502:SF5">
    <property type="entry name" value="DUF6594 DOMAIN-CONTAINING PROTEIN"/>
    <property type="match status" value="1"/>
</dbReference>
<keyword evidence="1" id="KW-0175">Coiled coil</keyword>
<reference evidence="3 4" key="1">
    <citation type="journal article" date="2012" name="BMC Genomics">
        <title>Tools to kill: Genome of one of the most destructive plant pathogenic fungi Macrophomina phaseolina.</title>
        <authorList>
            <person name="Islam M.S."/>
            <person name="Haque M.S."/>
            <person name="Islam M.M."/>
            <person name="Emdad E.M."/>
            <person name="Halim A."/>
            <person name="Hossen Q.M.M."/>
            <person name="Hossain M.Z."/>
            <person name="Ahmed B."/>
            <person name="Rahim S."/>
            <person name="Rahman M.S."/>
            <person name="Alam M.M."/>
            <person name="Hou S."/>
            <person name="Wan X."/>
            <person name="Saito J.A."/>
            <person name="Alam M."/>
        </authorList>
    </citation>
    <scope>NUCLEOTIDE SEQUENCE [LARGE SCALE GENOMIC DNA]</scope>
    <source>
        <strain evidence="3 4">MS6</strain>
    </source>
</reference>
<dbReference type="InterPro" id="IPR046529">
    <property type="entry name" value="DUF6594"/>
</dbReference>
<dbReference type="AlphaFoldDB" id="K2S5K4"/>
<dbReference type="PANTHER" id="PTHR34502">
    <property type="entry name" value="DUF6594 DOMAIN-CONTAINING PROTEIN-RELATED"/>
    <property type="match status" value="1"/>
</dbReference>
<dbReference type="VEuPathDB" id="FungiDB:MPH_10870"/>
<accession>K2S5K4</accession>
<proteinExistence type="predicted"/>
<dbReference type="OrthoDB" id="3940729at2759"/>
<gene>
    <name evidence="3" type="ORF">MPH_10870</name>
</gene>
<dbReference type="STRING" id="1126212.K2S5K4"/>
<feature type="domain" description="DUF6594" evidence="2">
    <location>
        <begin position="6"/>
        <end position="113"/>
    </location>
</feature>
<evidence type="ECO:0000256" key="1">
    <source>
        <dbReference type="SAM" id="Coils"/>
    </source>
</evidence>
<evidence type="ECO:0000313" key="3">
    <source>
        <dbReference type="EMBL" id="EKG11975.1"/>
    </source>
</evidence>
<protein>
    <recommendedName>
        <fullName evidence="2">DUF6594 domain-containing protein</fullName>
    </recommendedName>
</protein>
<dbReference type="EMBL" id="AHHD01000462">
    <property type="protein sequence ID" value="EKG11975.1"/>
    <property type="molecule type" value="Genomic_DNA"/>
</dbReference>
<dbReference type="Pfam" id="PF20237">
    <property type="entry name" value="DUF6594"/>
    <property type="match status" value="1"/>
</dbReference>
<organism evidence="3 4">
    <name type="scientific">Macrophomina phaseolina (strain MS6)</name>
    <name type="common">Charcoal rot fungus</name>
    <dbReference type="NCBI Taxonomy" id="1126212"/>
    <lineage>
        <taxon>Eukaryota</taxon>
        <taxon>Fungi</taxon>
        <taxon>Dikarya</taxon>
        <taxon>Ascomycota</taxon>
        <taxon>Pezizomycotina</taxon>
        <taxon>Dothideomycetes</taxon>
        <taxon>Dothideomycetes incertae sedis</taxon>
        <taxon>Botryosphaeriales</taxon>
        <taxon>Botryosphaeriaceae</taxon>
        <taxon>Macrophomina</taxon>
    </lineage>
</organism>
<dbReference type="InParanoid" id="K2S5K4"/>
<evidence type="ECO:0000259" key="2">
    <source>
        <dbReference type="Pfam" id="PF20237"/>
    </source>
</evidence>